<gene>
    <name evidence="2" type="ORF">ACFQ5X_25050</name>
</gene>
<dbReference type="Proteomes" id="UP001597058">
    <property type="component" value="Unassembled WGS sequence"/>
</dbReference>
<comment type="caution">
    <text evidence="2">The sequence shown here is derived from an EMBL/GenBank/DDBJ whole genome shotgun (WGS) entry which is preliminary data.</text>
</comment>
<protein>
    <submittedName>
        <fullName evidence="2">Uncharacterized protein</fullName>
    </submittedName>
</protein>
<evidence type="ECO:0000313" key="3">
    <source>
        <dbReference type="Proteomes" id="UP001597058"/>
    </source>
</evidence>
<sequence>MKREAVDAWYQFTSHQNLKARIPDWREAKASDGTPRLVAEVVGPGAAHTLHLFASQWMVSVTGAGAQRPGFDYSVPGRVACVWRTCGVWVELWHPEPATAPPAPVVAPPRTSLRSTLTRPSGRLPFTRRPKTKKETTTP</sequence>
<feature type="region of interest" description="Disordered" evidence="1">
    <location>
        <begin position="98"/>
        <end position="139"/>
    </location>
</feature>
<reference evidence="3" key="1">
    <citation type="journal article" date="2019" name="Int. J. Syst. Evol. Microbiol.">
        <title>The Global Catalogue of Microorganisms (GCM) 10K type strain sequencing project: providing services to taxonomists for standard genome sequencing and annotation.</title>
        <authorList>
            <consortium name="The Broad Institute Genomics Platform"/>
            <consortium name="The Broad Institute Genome Sequencing Center for Infectious Disease"/>
            <person name="Wu L."/>
            <person name="Ma J."/>
        </authorList>
    </citation>
    <scope>NUCLEOTIDE SEQUENCE [LARGE SCALE GENOMIC DNA]</scope>
    <source>
        <strain evidence="3">CGMCC 4.7020</strain>
    </source>
</reference>
<feature type="compositionally biased region" description="Pro residues" evidence="1">
    <location>
        <begin position="98"/>
        <end position="107"/>
    </location>
</feature>
<organism evidence="2 3">
    <name type="scientific">Streptomyces kaempferi</name>
    <dbReference type="NCBI Taxonomy" id="333725"/>
    <lineage>
        <taxon>Bacteria</taxon>
        <taxon>Bacillati</taxon>
        <taxon>Actinomycetota</taxon>
        <taxon>Actinomycetes</taxon>
        <taxon>Kitasatosporales</taxon>
        <taxon>Streptomycetaceae</taxon>
        <taxon>Streptomyces</taxon>
    </lineage>
</organism>
<dbReference type="EMBL" id="JBHTMM010000033">
    <property type="protein sequence ID" value="MFD1309113.1"/>
    <property type="molecule type" value="Genomic_DNA"/>
</dbReference>
<accession>A0ABW3XI45</accession>
<dbReference type="RefSeq" id="WP_381328837.1">
    <property type="nucleotide sequence ID" value="NZ_JBHTMM010000033.1"/>
</dbReference>
<evidence type="ECO:0000256" key="1">
    <source>
        <dbReference type="SAM" id="MobiDB-lite"/>
    </source>
</evidence>
<proteinExistence type="predicted"/>
<keyword evidence="3" id="KW-1185">Reference proteome</keyword>
<name>A0ABW3XI45_9ACTN</name>
<evidence type="ECO:0000313" key="2">
    <source>
        <dbReference type="EMBL" id="MFD1309113.1"/>
    </source>
</evidence>